<organism evidence="1 2">
    <name type="scientific">Dendrobium chrysotoxum</name>
    <name type="common">Orchid</name>
    <dbReference type="NCBI Taxonomy" id="161865"/>
    <lineage>
        <taxon>Eukaryota</taxon>
        <taxon>Viridiplantae</taxon>
        <taxon>Streptophyta</taxon>
        <taxon>Embryophyta</taxon>
        <taxon>Tracheophyta</taxon>
        <taxon>Spermatophyta</taxon>
        <taxon>Magnoliopsida</taxon>
        <taxon>Liliopsida</taxon>
        <taxon>Asparagales</taxon>
        <taxon>Orchidaceae</taxon>
        <taxon>Epidendroideae</taxon>
        <taxon>Malaxideae</taxon>
        <taxon>Dendrobiinae</taxon>
        <taxon>Dendrobium</taxon>
    </lineage>
</organism>
<dbReference type="PANTHER" id="PTHR47556:SF1">
    <property type="entry name" value="SEC14P-LIKE PHOSPHATIDYLINOSITOL TRANSFER FAMILY PROTEIN"/>
    <property type="match status" value="1"/>
</dbReference>
<gene>
    <name evidence="1" type="ORF">IEQ34_002085</name>
</gene>
<comment type="caution">
    <text evidence="1">The sequence shown here is derived from an EMBL/GenBank/DDBJ whole genome shotgun (WGS) entry which is preliminary data.</text>
</comment>
<name>A0AAV7HL32_DENCH</name>
<dbReference type="Proteomes" id="UP000775213">
    <property type="component" value="Unassembled WGS sequence"/>
</dbReference>
<evidence type="ECO:0000313" key="1">
    <source>
        <dbReference type="EMBL" id="KAH0468853.1"/>
    </source>
</evidence>
<reference evidence="1 2" key="1">
    <citation type="journal article" date="2021" name="Hortic Res">
        <title>Chromosome-scale assembly of the Dendrobium chrysotoxum genome enhances the understanding of orchid evolution.</title>
        <authorList>
            <person name="Zhang Y."/>
            <person name="Zhang G.Q."/>
            <person name="Zhang D."/>
            <person name="Liu X.D."/>
            <person name="Xu X.Y."/>
            <person name="Sun W.H."/>
            <person name="Yu X."/>
            <person name="Zhu X."/>
            <person name="Wang Z.W."/>
            <person name="Zhao X."/>
            <person name="Zhong W.Y."/>
            <person name="Chen H."/>
            <person name="Yin W.L."/>
            <person name="Huang T."/>
            <person name="Niu S.C."/>
            <person name="Liu Z.J."/>
        </authorList>
    </citation>
    <scope>NUCLEOTIDE SEQUENCE [LARGE SCALE GENOMIC DNA]</scope>
    <source>
        <strain evidence="1">Lindl</strain>
    </source>
</reference>
<dbReference type="AlphaFoldDB" id="A0AAV7HL32"/>
<protein>
    <submittedName>
        <fullName evidence="1">Uncharacterized protein</fullName>
    </submittedName>
</protein>
<dbReference type="PANTHER" id="PTHR47556">
    <property type="entry name" value="SEC14P-LIKE PHOSPHATIDYLINOSITOL TRANSFER FAMILY PROTEIN"/>
    <property type="match status" value="1"/>
</dbReference>
<proteinExistence type="predicted"/>
<dbReference type="EMBL" id="JAGFBR010000003">
    <property type="protein sequence ID" value="KAH0468853.1"/>
    <property type="molecule type" value="Genomic_DNA"/>
</dbReference>
<evidence type="ECO:0000313" key="2">
    <source>
        <dbReference type="Proteomes" id="UP000775213"/>
    </source>
</evidence>
<accession>A0AAV7HL32</accession>
<keyword evidence="2" id="KW-1185">Reference proteome</keyword>
<sequence length="72" mass="8499">MQKIDKRISVQNLLKPIYDLVVLEFKNKLEKEHSSVLVRKNGIDDEDMIHWFSMDRKFVVEDAVTKLIKAIV</sequence>